<evidence type="ECO:0000313" key="4">
    <source>
        <dbReference type="EMBL" id="EBA06632.1"/>
    </source>
</evidence>
<comment type="similarity">
    <text evidence="1">Belongs to the Gram-positive plasmids replication protein type 1 family.</text>
</comment>
<dbReference type="InterPro" id="IPR000989">
    <property type="entry name" value="Rep"/>
</dbReference>
<proteinExistence type="inferred from homology"/>
<comment type="caution">
    <text evidence="4">The sequence shown here is derived from an EMBL/GenBank/DDBJ whole genome shotgun (WGS) entry which is preliminary data.</text>
</comment>
<evidence type="ECO:0000256" key="1">
    <source>
        <dbReference type="ARBA" id="ARBA00008909"/>
    </source>
</evidence>
<dbReference type="Pfam" id="PF01446">
    <property type="entry name" value="Rep_1"/>
    <property type="match status" value="1"/>
</dbReference>
<keyword evidence="2" id="KW-0235">DNA replication</keyword>
<protein>
    <submittedName>
        <fullName evidence="4">Rep protein</fullName>
    </submittedName>
</protein>
<dbReference type="EMBL" id="AAYA01000014">
    <property type="protein sequence ID" value="EBA06632.1"/>
    <property type="molecule type" value="Genomic_DNA"/>
</dbReference>
<dbReference type="GO" id="GO:0003677">
    <property type="term" value="F:DNA binding"/>
    <property type="evidence" value="ECO:0007669"/>
    <property type="project" value="InterPro"/>
</dbReference>
<dbReference type="GO" id="GO:0006260">
    <property type="term" value="P:DNA replication"/>
    <property type="evidence" value="ECO:0007669"/>
    <property type="project" value="UniProtKB-KW"/>
</dbReference>
<dbReference type="OrthoDB" id="5146336at2"/>
<organism evidence="4 5">
    <name type="scientific">Sagittula stellata (strain ATCC 700073 / DSM 11524 / E-37)</name>
    <dbReference type="NCBI Taxonomy" id="388399"/>
    <lineage>
        <taxon>Bacteria</taxon>
        <taxon>Pseudomonadati</taxon>
        <taxon>Pseudomonadota</taxon>
        <taxon>Alphaproteobacteria</taxon>
        <taxon>Rhodobacterales</taxon>
        <taxon>Roseobacteraceae</taxon>
        <taxon>Sagittula</taxon>
    </lineage>
</organism>
<dbReference type="Proteomes" id="UP000005713">
    <property type="component" value="Unassembled WGS sequence"/>
</dbReference>
<gene>
    <name evidence="4" type="ORF">SSE37_10263</name>
</gene>
<dbReference type="RefSeq" id="WP_005862266.1">
    <property type="nucleotide sequence ID" value="NZ_AAYA01000014.1"/>
</dbReference>
<reference evidence="4 5" key="1">
    <citation type="submission" date="2006-06" db="EMBL/GenBank/DDBJ databases">
        <authorList>
            <person name="Moran M.A."/>
            <person name="Ferriera S."/>
            <person name="Johnson J."/>
            <person name="Kravitz S."/>
            <person name="Beeson K."/>
            <person name="Sutton G."/>
            <person name="Rogers Y.-H."/>
            <person name="Friedman R."/>
            <person name="Frazier M."/>
            <person name="Venter J.C."/>
        </authorList>
    </citation>
    <scope>NUCLEOTIDE SEQUENCE [LARGE SCALE GENOMIC DNA]</scope>
    <source>
        <strain evidence="4 5">E-37</strain>
    </source>
</reference>
<feature type="region of interest" description="Disordered" evidence="3">
    <location>
        <begin position="65"/>
        <end position="87"/>
    </location>
</feature>
<accession>A3K8F3</accession>
<evidence type="ECO:0000256" key="3">
    <source>
        <dbReference type="SAM" id="MobiDB-lite"/>
    </source>
</evidence>
<evidence type="ECO:0000256" key="2">
    <source>
        <dbReference type="ARBA" id="ARBA00022705"/>
    </source>
</evidence>
<dbReference type="AlphaFoldDB" id="A3K8F3"/>
<sequence>MPYTDTLNIDRRDSTGNISLPSPELVAKRLREANAAASSFLAGEVARGKITPRQAQTIAENTRFDIPGADVSGGSGAQRRDGGKAPLGNIRKFVEGGDDKNQEFHIYNKDLPHAAMRRKLYKNQAEAARLLATSEISKQVRKCLCKLIYGEDAVNVLKRENRARYDKLVLCKDVWACPVCSRNKSRANAMRINYALEWARKQPRDEQGLTVQVAMMTLTARHSRRTKLNKFLTALLAAKRAMFGRAAWRRLKAERVVGFITALESTWSAHKGWHPHFHILVFIRATDQAGAIALLEELRVDWKGCARKQGLTMNAHGFDLRGASAAGHYVAKFGAGTEVVIEDRSGVKRESAAAEMALNDTKRGKGDGSMNPWQLLEASRKAREKARMLRRVAKRHYEAGEAAQAARGEKLAAEAEKAGRQPAALFVEFAETFKGRTQLDWSNGFRDLVGVEAREQEAKEKADVERAEGPDEVMFAAIARPDWIELMKVRFPKSRLLEIAEQDTDAEEDFWEAIEEAIGKPPQRSHEALAGLKVKHEQRRWKRAKGPVPEQA</sequence>
<keyword evidence="5" id="KW-1185">Reference proteome</keyword>
<name>A3K8F3_SAGS3</name>
<evidence type="ECO:0000313" key="5">
    <source>
        <dbReference type="Proteomes" id="UP000005713"/>
    </source>
</evidence>